<dbReference type="SUPFAM" id="SSF56672">
    <property type="entry name" value="DNA/RNA polymerases"/>
    <property type="match status" value="2"/>
</dbReference>
<dbReference type="InterPro" id="IPR043502">
    <property type="entry name" value="DNA/RNA_pol_sf"/>
</dbReference>
<dbReference type="EMBL" id="LR796841">
    <property type="protein sequence ID" value="CAB4168991.1"/>
    <property type="molecule type" value="Genomic_DNA"/>
</dbReference>
<dbReference type="Gene3D" id="1.10.150.20">
    <property type="entry name" value="5' to 3' exonuclease, C-terminal subdomain"/>
    <property type="match status" value="1"/>
</dbReference>
<dbReference type="InterPro" id="IPR006141">
    <property type="entry name" value="Intein_N"/>
</dbReference>
<dbReference type="Pfam" id="PF00476">
    <property type="entry name" value="DNA_pol_A"/>
    <property type="match status" value="1"/>
</dbReference>
<keyword evidence="1" id="KW-0235">DNA replication</keyword>
<dbReference type="InterPro" id="IPR012337">
    <property type="entry name" value="RNaseH-like_sf"/>
</dbReference>
<dbReference type="PANTHER" id="PTHR10133">
    <property type="entry name" value="DNA POLYMERASE I"/>
    <property type="match status" value="1"/>
</dbReference>
<dbReference type="InterPro" id="IPR002298">
    <property type="entry name" value="DNA_polymerase_A"/>
</dbReference>
<dbReference type="PANTHER" id="PTHR10133:SF27">
    <property type="entry name" value="DNA POLYMERASE NU"/>
    <property type="match status" value="1"/>
</dbReference>
<dbReference type="Gene3D" id="3.30.70.370">
    <property type="match status" value="1"/>
</dbReference>
<reference evidence="6" key="1">
    <citation type="submission" date="2020-05" db="EMBL/GenBank/DDBJ databases">
        <authorList>
            <person name="Chiriac C."/>
            <person name="Salcher M."/>
            <person name="Ghai R."/>
            <person name="Kavagutti S V."/>
        </authorList>
    </citation>
    <scope>NUCLEOTIDE SEQUENCE</scope>
</reference>
<sequence length="916" mass="100021">MSMILSLDFETASPRDLTKIGAYKYAKSAKIMCAGYAIYEENTFEPAMVKAWRAWAGEPMPADLLAALADPDVRLFAWNAQFERLITQHAAGIAVPLEKWHCTAARARASAYPGKLDLCAKALGIPQKKDLSGGKLMKKLSSEGSGTPEEYERVLEYCMQDVVVEATIGMVVRDLTPDEWQDYWVCERMNDRGIPVDIELARAAQSYAQVEAAEIAAELKNVTKGAVTSAKEFKRIKAWLLEQAPDLVTLLTGEDGKVSLDKSARITALESGLDLPRDVEDLLHLIDDAGRASTAKYAAIENRTDEDGRLRGAYLFNGAGQTGRFCVDGATLVDTPRGPRAIKDLRPGHEVWTHNGRWRQVMNLWYKGEEPMYRLTFSTGAWVICTAGHRLLTDRGWQHVCELEGFGAAGGNHLPAVHVAAVQNNDADWRRVGGHIPHDIGGAAPGADGGTDTQAISREQITGEDGESEPHVRASAVKRAYPARGVPRGMGWPDACVVTSAGISARVGTIDATPRATGASYRRGQDEQHAGQLGAGDAERALSASRPTLEKVEAVGSRGVWDIEVAEDHSYAAQGLIHHNSAMGFQPHNLVRDKLENANRVISAVLDGSTANEVTALSGVNILTTLARLLRPTIVAENGNVLVWADYAAVEARALPWLADNVAAKGLLDLFRKGEDVYKYTASDIYRVPVDRVDKEQRQMGKIAVLALGYQGGKNAFRKMARAYGLKIDDDTAEKIKLSWRHVNPWAKKFWSDLEAAAICAVRKAGTIHAAGRVKYMFHGDMLYALLPCGRLIAYPEPRLDAVDGKFGPQMQLTALKASLHPKKGETAWPRVALYGGLLAENATQGFCASLLRSAARRLDDAGWPVVMHTHDEMLVEVAEDEVDDAKIALQAAMLRNQWPELPLAAEPQHGYSYDK</sequence>
<dbReference type="GO" id="GO:0003677">
    <property type="term" value="F:DNA binding"/>
    <property type="evidence" value="ECO:0007669"/>
    <property type="project" value="InterPro"/>
</dbReference>
<dbReference type="GO" id="GO:0003887">
    <property type="term" value="F:DNA-directed DNA polymerase activity"/>
    <property type="evidence" value="ECO:0007669"/>
    <property type="project" value="InterPro"/>
</dbReference>
<accession>A0A6J5PHL9</accession>
<dbReference type="SMART" id="SM00482">
    <property type="entry name" value="POLAc"/>
    <property type="match status" value="1"/>
</dbReference>
<proteinExistence type="predicted"/>
<dbReference type="InterPro" id="IPR036844">
    <property type="entry name" value="Hint_dom_sf"/>
</dbReference>
<organism evidence="6">
    <name type="scientific">uncultured Caudovirales phage</name>
    <dbReference type="NCBI Taxonomy" id="2100421"/>
    <lineage>
        <taxon>Viruses</taxon>
        <taxon>Duplodnaviria</taxon>
        <taxon>Heunggongvirae</taxon>
        <taxon>Uroviricota</taxon>
        <taxon>Caudoviricetes</taxon>
        <taxon>Peduoviridae</taxon>
        <taxon>Maltschvirus</taxon>
        <taxon>Maltschvirus maltsch</taxon>
    </lineage>
</organism>
<dbReference type="InterPro" id="IPR001098">
    <property type="entry name" value="DNA-dir_DNA_pol_A_palm_dom"/>
</dbReference>
<dbReference type="GO" id="GO:0039693">
    <property type="term" value="P:viral DNA genome replication"/>
    <property type="evidence" value="ECO:0007669"/>
    <property type="project" value="UniProtKB-KW"/>
</dbReference>
<name>A0A6J5PHL9_9CAUD</name>
<evidence type="ECO:0000259" key="4">
    <source>
        <dbReference type="SMART" id="SM00306"/>
    </source>
</evidence>
<evidence type="ECO:0000259" key="5">
    <source>
        <dbReference type="SMART" id="SM00482"/>
    </source>
</evidence>
<keyword evidence="2" id="KW-1194">Viral DNA replication</keyword>
<dbReference type="InterPro" id="IPR003587">
    <property type="entry name" value="Hint_dom_N"/>
</dbReference>
<dbReference type="GO" id="GO:0016539">
    <property type="term" value="P:intein-mediated protein splicing"/>
    <property type="evidence" value="ECO:0007669"/>
    <property type="project" value="InterPro"/>
</dbReference>
<evidence type="ECO:0000313" key="6">
    <source>
        <dbReference type="EMBL" id="CAB4168991.1"/>
    </source>
</evidence>
<evidence type="ECO:0000313" key="7">
    <source>
        <dbReference type="EMBL" id="CAB4210328.1"/>
    </source>
</evidence>
<dbReference type="SMART" id="SM00306">
    <property type="entry name" value="HintN"/>
    <property type="match status" value="1"/>
</dbReference>
<dbReference type="SUPFAM" id="SSF51294">
    <property type="entry name" value="Hedgehog/intein (Hint) domain"/>
    <property type="match status" value="1"/>
</dbReference>
<gene>
    <name evidence="7" type="ORF">UFOVP1413_9</name>
    <name evidence="6" type="ORF">UFOVP893_30</name>
</gene>
<evidence type="ECO:0000256" key="3">
    <source>
        <dbReference type="SAM" id="MobiDB-lite"/>
    </source>
</evidence>
<protein>
    <submittedName>
        <fullName evidence="6">Hint domain containing protein</fullName>
    </submittedName>
</protein>
<dbReference type="GO" id="GO:0006302">
    <property type="term" value="P:double-strand break repair"/>
    <property type="evidence" value="ECO:0007669"/>
    <property type="project" value="TreeGrafter"/>
</dbReference>
<dbReference type="CDD" id="cd00081">
    <property type="entry name" value="Hint"/>
    <property type="match status" value="1"/>
</dbReference>
<feature type="domain" description="Hint" evidence="4">
    <location>
        <begin position="324"/>
        <end position="410"/>
    </location>
</feature>
<evidence type="ECO:0000256" key="1">
    <source>
        <dbReference type="ARBA" id="ARBA00022705"/>
    </source>
</evidence>
<dbReference type="GO" id="GO:0006261">
    <property type="term" value="P:DNA-templated DNA replication"/>
    <property type="evidence" value="ECO:0007669"/>
    <property type="project" value="InterPro"/>
</dbReference>
<dbReference type="SUPFAM" id="SSF53098">
    <property type="entry name" value="Ribonuclease H-like"/>
    <property type="match status" value="1"/>
</dbReference>
<evidence type="ECO:0000256" key="2">
    <source>
        <dbReference type="ARBA" id="ARBA00023109"/>
    </source>
</evidence>
<dbReference type="PROSITE" id="PS50817">
    <property type="entry name" value="INTEIN_N_TER"/>
    <property type="match status" value="1"/>
</dbReference>
<dbReference type="Gene3D" id="2.170.16.10">
    <property type="entry name" value="Hedgehog/Intein (Hint) domain"/>
    <property type="match status" value="2"/>
</dbReference>
<feature type="region of interest" description="Disordered" evidence="3">
    <location>
        <begin position="516"/>
        <end position="546"/>
    </location>
</feature>
<dbReference type="EMBL" id="LR797364">
    <property type="protein sequence ID" value="CAB4210328.1"/>
    <property type="molecule type" value="Genomic_DNA"/>
</dbReference>
<feature type="domain" description="DNA-directed DNA polymerase family A palm" evidence="5">
    <location>
        <begin position="627"/>
        <end position="882"/>
    </location>
</feature>